<evidence type="ECO:0000313" key="3">
    <source>
        <dbReference type="EMBL" id="TMM53758.1"/>
    </source>
</evidence>
<dbReference type="EMBL" id="VATY01000004">
    <property type="protein sequence ID" value="TMM53758.1"/>
    <property type="molecule type" value="Genomic_DNA"/>
</dbReference>
<dbReference type="NCBIfam" id="TIGR02226">
    <property type="entry name" value="two_anch"/>
    <property type="match status" value="1"/>
</dbReference>
<keyword evidence="1" id="KW-0812">Transmembrane</keyword>
<proteinExistence type="predicted"/>
<dbReference type="Pfam" id="PF07584">
    <property type="entry name" value="BatA"/>
    <property type="match status" value="1"/>
</dbReference>
<evidence type="ECO:0000256" key="1">
    <source>
        <dbReference type="SAM" id="Phobius"/>
    </source>
</evidence>
<protein>
    <recommendedName>
        <fullName evidence="2">Aerotolerance regulator N-terminal domain-containing protein</fullName>
    </recommendedName>
</protein>
<accession>A0A5S3PHL9</accession>
<dbReference type="Proteomes" id="UP000310314">
    <property type="component" value="Unassembled WGS sequence"/>
</dbReference>
<name>A0A5S3PHL9_9FLAO</name>
<comment type="caution">
    <text evidence="3">The sequence shown here is derived from an EMBL/GenBank/DDBJ whole genome shotgun (WGS) entry which is preliminary data.</text>
</comment>
<dbReference type="AlphaFoldDB" id="A0A5S3PHL9"/>
<feature type="transmembrane region" description="Helical" evidence="1">
    <location>
        <begin position="404"/>
        <end position="422"/>
    </location>
</feature>
<dbReference type="PANTHER" id="PTHR37464:SF1">
    <property type="entry name" value="BLL2463 PROTEIN"/>
    <property type="match status" value="1"/>
</dbReference>
<gene>
    <name evidence="3" type="ORF">FEE95_17825</name>
</gene>
<keyword evidence="1" id="KW-1133">Transmembrane helix</keyword>
<dbReference type="RefSeq" id="WP_138659382.1">
    <property type="nucleotide sequence ID" value="NZ_VATY01000004.1"/>
</dbReference>
<dbReference type="OrthoDB" id="890881at2"/>
<sequence length="428" mass="49009">MVFANAIYLWGLLGLLIPIAIHLWSRKKVKTIKVGSTKLLEASEPKQTSSIKLNELWLLLLRLLTILLLVFIMAEPSITSMEENTAISYLVESSLVNDERMRSILDTISKESVRILESGFPKWNDYDFSKLSNTPSYWQLAREMQFIPSDSIVIFSRGFRKGLKGKRPKIKTNTHWIVVESNEINQNLTEAKEKDAYAEVLTMSSNTNSLSFKKDSISFDSDLIEFNTQKDSIRLLTSDSKDWIALKKDIPIKIGILENDSLSNQVQFIQAAYRGISRFLDRPLKIEVLNDIKDIEDFNTLITFDHTLTLETQANVISYQPDTFASQLITEGPTQNLFHLTELLNSENIVKEHLPEKLLKLLNQRAGLERTIRMSDVRTVAENELQPLKSEVKLIKNTAGLVQMTSWLWLALILVIILERIVSKLRKQ</sequence>
<dbReference type="InterPro" id="IPR024163">
    <property type="entry name" value="Aerotolerance_reg_N"/>
</dbReference>
<organism evidence="3 4">
    <name type="scientific">Maribacter algarum</name>
    <name type="common">ex Zhang et al. 2020</name>
    <dbReference type="NCBI Taxonomy" id="2578118"/>
    <lineage>
        <taxon>Bacteria</taxon>
        <taxon>Pseudomonadati</taxon>
        <taxon>Bacteroidota</taxon>
        <taxon>Flavobacteriia</taxon>
        <taxon>Flavobacteriales</taxon>
        <taxon>Flavobacteriaceae</taxon>
        <taxon>Maribacter</taxon>
    </lineage>
</organism>
<dbReference type="InterPro" id="IPR011933">
    <property type="entry name" value="Double_TM_dom"/>
</dbReference>
<feature type="domain" description="Aerotolerance regulator N-terminal" evidence="2">
    <location>
        <begin position="1"/>
        <end position="76"/>
    </location>
</feature>
<feature type="transmembrane region" description="Helical" evidence="1">
    <location>
        <begin position="56"/>
        <end position="74"/>
    </location>
</feature>
<evidence type="ECO:0000259" key="2">
    <source>
        <dbReference type="Pfam" id="PF07584"/>
    </source>
</evidence>
<keyword evidence="1" id="KW-0472">Membrane</keyword>
<keyword evidence="4" id="KW-1185">Reference proteome</keyword>
<feature type="transmembrane region" description="Helical" evidence="1">
    <location>
        <begin position="6"/>
        <end position="24"/>
    </location>
</feature>
<reference evidence="3 4" key="1">
    <citation type="submission" date="2019-05" db="EMBL/GenBank/DDBJ databases">
        <authorList>
            <person name="Zhang J.-Y."/>
            <person name="Feg X."/>
            <person name="Du Z.-J."/>
        </authorList>
    </citation>
    <scope>NUCLEOTIDE SEQUENCE [LARGE SCALE GENOMIC DNA]</scope>
    <source>
        <strain evidence="3 4">RZ26</strain>
    </source>
</reference>
<evidence type="ECO:0000313" key="4">
    <source>
        <dbReference type="Proteomes" id="UP000310314"/>
    </source>
</evidence>
<dbReference type="PANTHER" id="PTHR37464">
    <property type="entry name" value="BLL2463 PROTEIN"/>
    <property type="match status" value="1"/>
</dbReference>